<organism evidence="2">
    <name type="scientific">Arion vulgaris</name>
    <dbReference type="NCBI Taxonomy" id="1028688"/>
    <lineage>
        <taxon>Eukaryota</taxon>
        <taxon>Metazoa</taxon>
        <taxon>Spiralia</taxon>
        <taxon>Lophotrochozoa</taxon>
        <taxon>Mollusca</taxon>
        <taxon>Gastropoda</taxon>
        <taxon>Heterobranchia</taxon>
        <taxon>Euthyneura</taxon>
        <taxon>Panpulmonata</taxon>
        <taxon>Eupulmonata</taxon>
        <taxon>Stylommatophora</taxon>
        <taxon>Helicina</taxon>
        <taxon>Arionoidea</taxon>
        <taxon>Arionidae</taxon>
        <taxon>Arion</taxon>
    </lineage>
</organism>
<sequence>MTKVRTILAEFCSPKEILAINRLGLIKSEERESQPIPWRHRLPNGERRALVLSEMRMSLRPPSKLTNNDKVKAVSAARNSLDSKMGECLVNNRIRQDPNLGSNLARINREERRMSRTHQQARKTFMKRSKTITHEPLILVERSPSDHTIYFSEPHTQPTRSKLPGYMKPVRGCTKTPSVIPTIEAFTMETRKKRNLWEGVLNEKVITKFKSATLPSIRLSEHEISLLKFGHMLHKPNSDRLTTQHSSSRNENPELVINEQRSSSVFLTQLSQKDMSRYPIRQLSSSVPKSYNNN</sequence>
<feature type="region of interest" description="Disordered" evidence="1">
    <location>
        <begin position="149"/>
        <end position="170"/>
    </location>
</feature>
<accession>A0A0B6ZJH7</accession>
<evidence type="ECO:0000256" key="1">
    <source>
        <dbReference type="SAM" id="MobiDB-lite"/>
    </source>
</evidence>
<reference evidence="2" key="1">
    <citation type="submission" date="2014-12" db="EMBL/GenBank/DDBJ databases">
        <title>Insight into the proteome of Arion vulgaris.</title>
        <authorList>
            <person name="Aradska J."/>
            <person name="Bulat T."/>
            <person name="Smidak R."/>
            <person name="Sarate P."/>
            <person name="Gangsoo J."/>
            <person name="Sialana F."/>
            <person name="Bilban M."/>
            <person name="Lubec G."/>
        </authorList>
    </citation>
    <scope>NUCLEOTIDE SEQUENCE</scope>
    <source>
        <tissue evidence="2">Skin</tissue>
    </source>
</reference>
<dbReference type="AlphaFoldDB" id="A0A0B6ZJH7"/>
<dbReference type="EMBL" id="HACG01021672">
    <property type="protein sequence ID" value="CEK68537.1"/>
    <property type="molecule type" value="Transcribed_RNA"/>
</dbReference>
<protein>
    <submittedName>
        <fullName evidence="2">Uncharacterized protein</fullName>
    </submittedName>
</protein>
<proteinExistence type="predicted"/>
<name>A0A0B6ZJH7_9EUPU</name>
<feature type="compositionally biased region" description="Polar residues" evidence="1">
    <location>
        <begin position="239"/>
        <end position="250"/>
    </location>
</feature>
<feature type="region of interest" description="Disordered" evidence="1">
    <location>
        <begin position="236"/>
        <end position="258"/>
    </location>
</feature>
<evidence type="ECO:0000313" key="2">
    <source>
        <dbReference type="EMBL" id="CEK68537.1"/>
    </source>
</evidence>
<gene>
    <name evidence="2" type="primary">ORF66663</name>
</gene>